<dbReference type="PANTHER" id="PTHR23418:SF0">
    <property type="entry name" value="ACIREDUCTONE DIOXYGENASE"/>
    <property type="match status" value="1"/>
</dbReference>
<evidence type="ECO:0000256" key="9">
    <source>
        <dbReference type="ARBA" id="ARBA00023167"/>
    </source>
</evidence>
<dbReference type="HAMAP" id="MF_03154">
    <property type="entry name" value="Salvage_MtnD_euk"/>
    <property type="match status" value="1"/>
</dbReference>
<comment type="catalytic activity">
    <reaction evidence="1 11">
        <text>1,2-dihydroxy-5-(methylsulfanyl)pent-1-en-3-one + O2 = 4-methylsulfanyl-2-oxobutanoate + formate + 2 H(+)</text>
        <dbReference type="Rhea" id="RHEA:24504"/>
        <dbReference type="ChEBI" id="CHEBI:15378"/>
        <dbReference type="ChEBI" id="CHEBI:15379"/>
        <dbReference type="ChEBI" id="CHEBI:15740"/>
        <dbReference type="ChEBI" id="CHEBI:16723"/>
        <dbReference type="ChEBI" id="CHEBI:49252"/>
        <dbReference type="EC" id="1.13.11.54"/>
    </reaction>
</comment>
<comment type="caution">
    <text evidence="12">The sequence shown here is derived from an EMBL/GenBank/DDBJ whole genome shotgun (WGS) entry which is preliminary data.</text>
</comment>
<gene>
    <name evidence="12" type="primary">ADI1_1</name>
    <name evidence="11" type="synonym">ADI1</name>
    <name evidence="12" type="ORF">HRR80_004959</name>
</gene>
<dbReference type="GO" id="GO:0005634">
    <property type="term" value="C:nucleus"/>
    <property type="evidence" value="ECO:0007669"/>
    <property type="project" value="UniProtKB-SubCell"/>
</dbReference>
<dbReference type="EMBL" id="JAJGCB010000009">
    <property type="protein sequence ID" value="KAJ8990896.1"/>
    <property type="molecule type" value="Genomic_DNA"/>
</dbReference>
<evidence type="ECO:0000256" key="10">
    <source>
        <dbReference type="ARBA" id="ARBA00023242"/>
    </source>
</evidence>
<evidence type="ECO:0000313" key="12">
    <source>
        <dbReference type="EMBL" id="KAJ8990896.1"/>
    </source>
</evidence>
<accession>A0AAN6EV57</accession>
<dbReference type="Gene3D" id="2.60.120.10">
    <property type="entry name" value="Jelly Rolls"/>
    <property type="match status" value="1"/>
</dbReference>
<keyword evidence="10 11" id="KW-0539">Nucleus</keyword>
<comment type="subcellular location">
    <subcellularLocation>
        <location evidence="11">Cytoplasm</location>
    </subcellularLocation>
    <subcellularLocation>
        <location evidence="11">Nucleus</location>
    </subcellularLocation>
</comment>
<comment type="function">
    <text evidence="11">Catalyzes 2 different reactions between oxygen and the acireductone 1,2-dihydroxy-3-keto-5-methylthiopentene (DHK-MTPene) depending upon the metal bound in the active site. Fe-containing acireductone dioxygenase (Fe-ARD) produces formate and 2-keto-4-methylthiobutyrate (KMTB), the alpha-ketoacid precursor of methionine in the methionine recycle pathway. Ni-containing acireductone dioxygenase (Ni-ARD) produces methylthiopropionate, carbon monoxide and formate, and does not lie on the methionine recycle pathway.</text>
</comment>
<name>A0AAN6EV57_EXODE</name>
<feature type="binding site" evidence="11">
    <location>
        <position position="175"/>
    </location>
    <ligand>
        <name>Ni(2+)</name>
        <dbReference type="ChEBI" id="CHEBI:49786"/>
        <note>for nickel-dependent acireductone dioxygenase activity</note>
    </ligand>
</feature>
<keyword evidence="7 11" id="KW-0560">Oxidoreductase</keyword>
<keyword evidence="3 11" id="KW-0533">Nickel</keyword>
<comment type="cofactor">
    <cofactor evidence="11">
        <name>Fe(2+)</name>
        <dbReference type="ChEBI" id="CHEBI:29033"/>
    </cofactor>
    <cofactor evidence="11">
        <name>Ni(2+)</name>
        <dbReference type="ChEBI" id="CHEBI:49786"/>
    </cofactor>
    <text evidence="11">Binds either 1 Fe or Ni cation per monomer. Iron-binding promotes an acireductone dioxygenase reaction producing 2-keto-4-methylthiobutyrate, while nickel-binding promotes an acireductone dioxygenase reaction producing 3-(methylsulfanyl)propanoate.</text>
</comment>
<sequence>MTGVNRGINYCAVVGWRWRKTRRRQKNAKDRPCCRSVDINIDIFHPLSPLLRTKQPPETWNISTSHPTAAVISSSRIWSQHRTPQSTTPFPAMKAYWYDNEEGDQRLAHDSGRPVPESYLANLGVLYYHCPELSQVDKIAQDRHYKNRDEITVSPQAMGDVYEDKVKMFFHEHLHEDEEIRYIRDGAGYFDVRSKEDGWVRIRLEKDDLIILPAGIYHRFTTDENNYIKAMRLFQDEPKWTPLNRGPETDVNVHRQQYLQQTGAAAGAAPISVA</sequence>
<evidence type="ECO:0000256" key="8">
    <source>
        <dbReference type="ARBA" id="ARBA00023004"/>
    </source>
</evidence>
<protein>
    <recommendedName>
        <fullName evidence="11">Acireductone dioxygenase</fullName>
    </recommendedName>
    <alternativeName>
        <fullName evidence="11">Acireductone dioxygenase (Fe(2+)-requiring)</fullName>
        <shortName evidence="11">ARD'</shortName>
        <shortName evidence="11">Fe-ARD</shortName>
        <ecNumber evidence="11">1.13.11.54</ecNumber>
    </alternativeName>
    <alternativeName>
        <fullName evidence="11">Acireductone dioxygenase (Ni(2+)-requiring)</fullName>
        <shortName evidence="11">ARD</shortName>
        <shortName evidence="11">Ni-ARD</shortName>
        <ecNumber evidence="11">1.13.11.53</ecNumber>
    </alternativeName>
</protein>
<dbReference type="InterPro" id="IPR014710">
    <property type="entry name" value="RmlC-like_jellyroll"/>
</dbReference>
<dbReference type="AlphaFoldDB" id="A0AAN6EV57"/>
<keyword evidence="9 11" id="KW-0486">Methionine biosynthesis</keyword>
<proteinExistence type="inferred from homology"/>
<dbReference type="FunFam" id="2.60.120.10:FF:000079">
    <property type="entry name" value="1,2-dihydroxy-3-keto-5-methylthiopentene dioxygenase"/>
    <property type="match status" value="1"/>
</dbReference>
<evidence type="ECO:0000256" key="4">
    <source>
        <dbReference type="ARBA" id="ARBA00022605"/>
    </source>
</evidence>
<dbReference type="GO" id="GO:0010309">
    <property type="term" value="F:acireductone dioxygenase [iron(II)-requiring] activity"/>
    <property type="evidence" value="ECO:0007669"/>
    <property type="project" value="UniProtKB-UniRule"/>
</dbReference>
<feature type="binding site" evidence="11">
    <location>
        <position position="179"/>
    </location>
    <ligand>
        <name>Ni(2+)</name>
        <dbReference type="ChEBI" id="CHEBI:49786"/>
        <note>for nickel-dependent acireductone dioxygenase activity</note>
    </ligand>
</feature>
<evidence type="ECO:0000256" key="6">
    <source>
        <dbReference type="ARBA" id="ARBA00022964"/>
    </source>
</evidence>
<dbReference type="InterPro" id="IPR027496">
    <property type="entry name" value="ARD_euk"/>
</dbReference>
<organism evidence="12 13">
    <name type="scientific">Exophiala dermatitidis</name>
    <name type="common">Black yeast-like fungus</name>
    <name type="synonym">Wangiella dermatitidis</name>
    <dbReference type="NCBI Taxonomy" id="5970"/>
    <lineage>
        <taxon>Eukaryota</taxon>
        <taxon>Fungi</taxon>
        <taxon>Dikarya</taxon>
        <taxon>Ascomycota</taxon>
        <taxon>Pezizomycotina</taxon>
        <taxon>Eurotiomycetes</taxon>
        <taxon>Chaetothyriomycetidae</taxon>
        <taxon>Chaetothyriales</taxon>
        <taxon>Herpotrichiellaceae</taxon>
        <taxon>Exophiala</taxon>
    </lineage>
</organism>
<dbReference type="Proteomes" id="UP001161757">
    <property type="component" value="Unassembled WGS sequence"/>
</dbReference>
<reference evidence="12" key="1">
    <citation type="submission" date="2023-01" db="EMBL/GenBank/DDBJ databases">
        <title>Exophiala dermititidis isolated from Cystic Fibrosis Patient.</title>
        <authorList>
            <person name="Kurbessoian T."/>
            <person name="Crocker A."/>
            <person name="Murante D."/>
            <person name="Hogan D.A."/>
            <person name="Stajich J.E."/>
        </authorList>
    </citation>
    <scope>NUCLEOTIDE SEQUENCE</scope>
    <source>
        <strain evidence="12">Ex8</strain>
    </source>
</reference>
<dbReference type="CDD" id="cd02232">
    <property type="entry name" value="cupin_ARD"/>
    <property type="match status" value="1"/>
</dbReference>
<dbReference type="GO" id="GO:0005737">
    <property type="term" value="C:cytoplasm"/>
    <property type="evidence" value="ECO:0007669"/>
    <property type="project" value="UniProtKB-SubCell"/>
</dbReference>
<keyword evidence="5 11" id="KW-0479">Metal-binding</keyword>
<keyword evidence="6 11" id="KW-0223">Dioxygenase</keyword>
<keyword evidence="4 11" id="KW-0028">Amino-acid biosynthesis</keyword>
<feature type="binding site" evidence="11">
    <location>
        <position position="175"/>
    </location>
    <ligand>
        <name>Fe(2+)</name>
        <dbReference type="ChEBI" id="CHEBI:29033"/>
        <note>for iron-dependent acireductone dioxygenase activity</note>
    </ligand>
</feature>
<comment type="similarity">
    <text evidence="11">Belongs to the acireductone dioxygenase (ARD) family.</text>
</comment>
<feature type="binding site" evidence="11">
    <location>
        <position position="173"/>
    </location>
    <ligand>
        <name>Fe(2+)</name>
        <dbReference type="ChEBI" id="CHEBI:29033"/>
        <note>for iron-dependent acireductone dioxygenase activity</note>
    </ligand>
</feature>
<dbReference type="Pfam" id="PF03079">
    <property type="entry name" value="ARD"/>
    <property type="match status" value="1"/>
</dbReference>
<dbReference type="EC" id="1.13.11.53" evidence="11"/>
<comment type="pathway">
    <text evidence="11">Amino-acid biosynthesis; L-methionine biosynthesis via salvage pathway; L-methionine from S-methyl-5-thio-alpha-D-ribose 1-phosphate: step 5/6.</text>
</comment>
<dbReference type="EC" id="1.13.11.54" evidence="11"/>
<keyword evidence="8 11" id="KW-0408">Iron</keyword>
<dbReference type="PANTHER" id="PTHR23418">
    <property type="entry name" value="ACIREDUCTONE DIOXYGENASE"/>
    <property type="match status" value="1"/>
</dbReference>
<dbReference type="GO" id="GO:0016151">
    <property type="term" value="F:nickel cation binding"/>
    <property type="evidence" value="ECO:0007669"/>
    <property type="project" value="UniProtKB-UniRule"/>
</dbReference>
<evidence type="ECO:0000256" key="5">
    <source>
        <dbReference type="ARBA" id="ARBA00022723"/>
    </source>
</evidence>
<keyword evidence="2 11" id="KW-0963">Cytoplasm</keyword>
<feature type="binding site" evidence="11">
    <location>
        <position position="179"/>
    </location>
    <ligand>
        <name>Fe(2+)</name>
        <dbReference type="ChEBI" id="CHEBI:29033"/>
        <note>for iron-dependent acireductone dioxygenase activity</note>
    </ligand>
</feature>
<feature type="binding site" evidence="11">
    <location>
        <position position="218"/>
    </location>
    <ligand>
        <name>Ni(2+)</name>
        <dbReference type="ChEBI" id="CHEBI:49786"/>
        <note>for nickel-dependent acireductone dioxygenase activity</note>
    </ligand>
</feature>
<dbReference type="GO" id="GO:0005506">
    <property type="term" value="F:iron ion binding"/>
    <property type="evidence" value="ECO:0007669"/>
    <property type="project" value="UniProtKB-UniRule"/>
</dbReference>
<comment type="catalytic activity">
    <reaction evidence="11">
        <text>1,2-dihydroxy-5-(methylsulfanyl)pent-1-en-3-one + O2 = 3-(methylsulfanyl)propanoate + CO + formate + 2 H(+)</text>
        <dbReference type="Rhea" id="RHEA:14161"/>
        <dbReference type="ChEBI" id="CHEBI:15378"/>
        <dbReference type="ChEBI" id="CHEBI:15379"/>
        <dbReference type="ChEBI" id="CHEBI:15740"/>
        <dbReference type="ChEBI" id="CHEBI:17245"/>
        <dbReference type="ChEBI" id="CHEBI:49016"/>
        <dbReference type="ChEBI" id="CHEBI:49252"/>
        <dbReference type="EC" id="1.13.11.53"/>
    </reaction>
</comment>
<feature type="binding site" evidence="11">
    <location>
        <position position="218"/>
    </location>
    <ligand>
        <name>Fe(2+)</name>
        <dbReference type="ChEBI" id="CHEBI:29033"/>
        <note>for iron-dependent acireductone dioxygenase activity</note>
    </ligand>
</feature>
<evidence type="ECO:0000256" key="11">
    <source>
        <dbReference type="HAMAP-Rule" id="MF_03154"/>
    </source>
</evidence>
<evidence type="ECO:0000256" key="3">
    <source>
        <dbReference type="ARBA" id="ARBA00022596"/>
    </source>
</evidence>
<dbReference type="GO" id="GO:0019509">
    <property type="term" value="P:L-methionine salvage from methylthioadenosine"/>
    <property type="evidence" value="ECO:0007669"/>
    <property type="project" value="UniProtKB-UniRule"/>
</dbReference>
<evidence type="ECO:0000256" key="2">
    <source>
        <dbReference type="ARBA" id="ARBA00022490"/>
    </source>
</evidence>
<dbReference type="InterPro" id="IPR011051">
    <property type="entry name" value="RmlC_Cupin_sf"/>
</dbReference>
<dbReference type="SUPFAM" id="SSF51182">
    <property type="entry name" value="RmlC-like cupins"/>
    <property type="match status" value="1"/>
</dbReference>
<dbReference type="GO" id="GO:0010308">
    <property type="term" value="F:acireductone dioxygenase (Ni2+-requiring) activity"/>
    <property type="evidence" value="ECO:0007669"/>
    <property type="project" value="UniProtKB-UniRule"/>
</dbReference>
<evidence type="ECO:0000313" key="13">
    <source>
        <dbReference type="Proteomes" id="UP001161757"/>
    </source>
</evidence>
<evidence type="ECO:0000256" key="7">
    <source>
        <dbReference type="ARBA" id="ARBA00023002"/>
    </source>
</evidence>
<feature type="binding site" evidence="11">
    <location>
        <position position="173"/>
    </location>
    <ligand>
        <name>Ni(2+)</name>
        <dbReference type="ChEBI" id="CHEBI:49786"/>
        <note>for nickel-dependent acireductone dioxygenase activity</note>
    </ligand>
</feature>
<dbReference type="InterPro" id="IPR004313">
    <property type="entry name" value="ARD"/>
</dbReference>
<evidence type="ECO:0000256" key="1">
    <source>
        <dbReference type="ARBA" id="ARBA00000428"/>
    </source>
</evidence>